<name>A0A3N0B4D7_9ACTN</name>
<dbReference type="GO" id="GO:0008233">
    <property type="term" value="F:peptidase activity"/>
    <property type="evidence" value="ECO:0007669"/>
    <property type="project" value="UniProtKB-KW"/>
</dbReference>
<evidence type="ECO:0000256" key="1">
    <source>
        <dbReference type="ARBA" id="ARBA00022670"/>
    </source>
</evidence>
<dbReference type="GO" id="GO:0006508">
    <property type="term" value="P:proteolysis"/>
    <property type="evidence" value="ECO:0007669"/>
    <property type="project" value="UniProtKB-KW"/>
</dbReference>
<dbReference type="OrthoDB" id="9807498at2"/>
<gene>
    <name evidence="4" type="ORF">DMP06_00005</name>
</gene>
<protein>
    <submittedName>
        <fullName evidence="4">Peptidase U32</fullName>
    </submittedName>
</protein>
<organism evidence="4 5">
    <name type="scientific">Slackia equolifaciens</name>
    <dbReference type="NCBI Taxonomy" id="498718"/>
    <lineage>
        <taxon>Bacteria</taxon>
        <taxon>Bacillati</taxon>
        <taxon>Actinomycetota</taxon>
        <taxon>Coriobacteriia</taxon>
        <taxon>Eggerthellales</taxon>
        <taxon>Eggerthellaceae</taxon>
        <taxon>Slackia</taxon>
    </lineage>
</organism>
<reference evidence="5" key="1">
    <citation type="submission" date="2018-05" db="EMBL/GenBank/DDBJ databases">
        <title>Genome Sequencing of selected type strains of the family Eggerthellaceae.</title>
        <authorList>
            <person name="Danylec N."/>
            <person name="Stoll D.A."/>
            <person name="Doetsch A."/>
            <person name="Huch M."/>
        </authorList>
    </citation>
    <scope>NUCLEOTIDE SEQUENCE [LARGE SCALE GENOMIC DNA]</scope>
    <source>
        <strain evidence="5">DSM 24851</strain>
    </source>
</reference>
<dbReference type="PANTHER" id="PTHR30217">
    <property type="entry name" value="PEPTIDASE U32 FAMILY"/>
    <property type="match status" value="1"/>
</dbReference>
<evidence type="ECO:0000313" key="4">
    <source>
        <dbReference type="EMBL" id="RNL41838.1"/>
    </source>
</evidence>
<dbReference type="PANTHER" id="PTHR30217:SF6">
    <property type="entry name" value="TRNA HYDROXYLATION PROTEIN P"/>
    <property type="match status" value="1"/>
</dbReference>
<evidence type="ECO:0000256" key="3">
    <source>
        <dbReference type="ARBA" id="ARBA00038374"/>
    </source>
</evidence>
<dbReference type="InterPro" id="IPR051454">
    <property type="entry name" value="RNA/ubiquinone_mod_enzymes"/>
</dbReference>
<accession>A0A3N0B4D7</accession>
<evidence type="ECO:0000256" key="2">
    <source>
        <dbReference type="ARBA" id="ARBA00022801"/>
    </source>
</evidence>
<proteinExistence type="inferred from homology"/>
<dbReference type="AlphaFoldDB" id="A0A3N0B4D7"/>
<sequence>MRTMELLAPAGGREQLEYAIHFGADAVYLATERYGMRKRADNFTESDLPDAIAYAHAHGARVHVTVNTVMTDADVDDLPRYFRFLEQAGADAVIVSDLGAISIARSVAPKLEIHLSTQASCENAASARAYYDLGVRRIVVAREMSLDAIAELRRRIPDDLEIEAFVHGAMCMAYSGRCLISDYLTGRGANVGHCTQPCRWKYALVEETRPGEYFPVVEDDRGSFIMSSHDMNMLAHLDELAAAGVNSVKIEGRAKGAYYVASVVNAYRHVLDGEPADAWEAELETTSHRPWCTGFYFGQPGQNKGSVEYARAYQMVACVEESGAVLCRNRFAVGDTVEVLSPGQPVRTFDIGGIVWHAKPEADLAEVQKKGTGVVLGPDPACVGGHLVRVQVANRTMESYSIEAPFPLRPRDILRAYRPEQDLGRTL</sequence>
<keyword evidence="5" id="KW-1185">Reference proteome</keyword>
<dbReference type="EMBL" id="QIBX01000001">
    <property type="protein sequence ID" value="RNL41838.1"/>
    <property type="molecule type" value="Genomic_DNA"/>
</dbReference>
<dbReference type="Pfam" id="PF01136">
    <property type="entry name" value="Peptidase_U32"/>
    <property type="match status" value="1"/>
</dbReference>
<keyword evidence="1" id="KW-0645">Protease</keyword>
<dbReference type="SUPFAM" id="SSF51569">
    <property type="entry name" value="Aldolase"/>
    <property type="match status" value="1"/>
</dbReference>
<dbReference type="PROSITE" id="PS01276">
    <property type="entry name" value="PEPTIDASE_U32"/>
    <property type="match status" value="1"/>
</dbReference>
<evidence type="ECO:0000313" key="5">
    <source>
        <dbReference type="Proteomes" id="UP000269591"/>
    </source>
</evidence>
<comment type="caution">
    <text evidence="4">The sequence shown here is derived from an EMBL/GenBank/DDBJ whole genome shotgun (WGS) entry which is preliminary data.</text>
</comment>
<dbReference type="Proteomes" id="UP000269591">
    <property type="component" value="Unassembled WGS sequence"/>
</dbReference>
<dbReference type="InterPro" id="IPR001539">
    <property type="entry name" value="Peptidase_U32"/>
</dbReference>
<comment type="similarity">
    <text evidence="3">Belongs to the peptidase U32 family.</text>
</comment>
<keyword evidence="2" id="KW-0378">Hydrolase</keyword>
<dbReference type="RefSeq" id="WP_123207701.1">
    <property type="nucleotide sequence ID" value="NZ_JBHTHO010000046.1"/>
</dbReference>